<sequence length="758" mass="85547">MNISPVGTSRLVRYAERQPTERAQSHHVFEPCADRLEIVHPQLKIPSGGIHFHVSTSLYLKTIQTYWMRCELPAMDNKNLVAAREYPGCFTDNEVRQYLGQPSQDVPNHEDQLQGQGQEVTPENHWLRDCICDPFHIHCADPPCSHETEDGSTAVDKEPEDIGIHTTIDKLRAASESSCWFCAVLYGSILSMPSWDPAMRLRSRQGIEVSRSDNQLFLVSTDKSAESLPEPPVMLSIDGNIVVNGKYSVRLVTGISRQPYITLSHCWGPKFPSHAKTTTLNIDSRLSPSGIPWTELPQSFRDAVAVTERLGFKYIWIDALCIIQSSSADWHAESSLMYQVYSQSDLMLSADASPNTDVGLFRSCSMARPWSVTTQSSPILWNCSSIKARYGLIHCSTEMAKSMYHPFDQAHIFPLSKRSWCYQEEQLARRIVHFSIDEVSYSCLDGSECHCGFWGPESDTGNPNTGFQNLPEKACTEEEKHSLWQTVVEMYSLRELSFWSDRFPALSALARQFQVSNNTACERRSVEKDGERMFNEIDMGTYIAGFWSNSLRADLFWYVSHDPGIRVSTATNYVAPTWSWASVSGRVSFLDQGGFLAEILSVNCSPAGSDELGMITSAELVLRAKTIPVRLIKEFFHVRFVKFWTITLEAPDPATGKYTYLDAFRSDYIQSTPEARIWAGIIPSKTWDDPPDKKIPVDDGEYLAVLIGPLAIIIVRVVEARDPLVCERIGTVHRSLTRECQDNTRWFDGAKSRILKII</sequence>
<accession>A0ACD3YV26</accession>
<proteinExistence type="predicted"/>
<keyword evidence="2" id="KW-1185">Reference proteome</keyword>
<evidence type="ECO:0000313" key="1">
    <source>
        <dbReference type="EMBL" id="UPK92805.1"/>
    </source>
</evidence>
<organism evidence="1 2">
    <name type="scientific">Fusarium solani subsp. cucurbitae</name>
    <name type="common">Neocosmosporum cucurbitae</name>
    <dbReference type="NCBI Taxonomy" id="2747967"/>
    <lineage>
        <taxon>Eukaryota</taxon>
        <taxon>Fungi</taxon>
        <taxon>Dikarya</taxon>
        <taxon>Ascomycota</taxon>
        <taxon>Pezizomycotina</taxon>
        <taxon>Sordariomycetes</taxon>
        <taxon>Hypocreomycetidae</taxon>
        <taxon>Hypocreales</taxon>
        <taxon>Nectriaceae</taxon>
        <taxon>Fusarium</taxon>
        <taxon>Fusarium solani species complex</taxon>
    </lineage>
</organism>
<dbReference type="EMBL" id="CP090032">
    <property type="protein sequence ID" value="UPK92805.1"/>
    <property type="molecule type" value="Genomic_DNA"/>
</dbReference>
<name>A0ACD3YV26_FUSSC</name>
<gene>
    <name evidence="1" type="ORF">LCI18_003740</name>
</gene>
<reference evidence="1" key="1">
    <citation type="submission" date="2021-11" db="EMBL/GenBank/DDBJ databases">
        <title>Fusarium solani-melongenae Genome sequencing and assembly.</title>
        <authorList>
            <person name="Xie S."/>
            <person name="Huang L."/>
            <person name="Zhang X."/>
        </authorList>
    </citation>
    <scope>NUCLEOTIDE SEQUENCE</scope>
    <source>
        <strain evidence="1">CRI 24-3</strain>
    </source>
</reference>
<evidence type="ECO:0000313" key="2">
    <source>
        <dbReference type="Proteomes" id="UP000830768"/>
    </source>
</evidence>
<protein>
    <submittedName>
        <fullName evidence="1">Uncharacterized protein</fullName>
    </submittedName>
</protein>
<dbReference type="Proteomes" id="UP000830768">
    <property type="component" value="Chromosome 3"/>
</dbReference>